<dbReference type="EC" id="2.4.1.117" evidence="4"/>
<dbReference type="GO" id="GO:0004581">
    <property type="term" value="F:dolichyl-phosphate beta-glucosyltransferase activity"/>
    <property type="evidence" value="ECO:0007669"/>
    <property type="project" value="UniProtKB-EC"/>
</dbReference>
<evidence type="ECO:0000256" key="13">
    <source>
        <dbReference type="SAM" id="Phobius"/>
    </source>
</evidence>
<evidence type="ECO:0000256" key="7">
    <source>
        <dbReference type="ARBA" id="ARBA00022692"/>
    </source>
</evidence>
<evidence type="ECO:0000256" key="5">
    <source>
        <dbReference type="ARBA" id="ARBA00022676"/>
    </source>
</evidence>
<dbReference type="Proteomes" id="UP000504638">
    <property type="component" value="Unplaced"/>
</dbReference>
<dbReference type="GO" id="GO:0005789">
    <property type="term" value="C:endoplasmic reticulum membrane"/>
    <property type="evidence" value="ECO:0007669"/>
    <property type="project" value="UniProtKB-SubCell"/>
</dbReference>
<keyword evidence="10 13" id="KW-1133">Transmembrane helix</keyword>
<dbReference type="Pfam" id="PF00535">
    <property type="entry name" value="Glycos_transf_2"/>
    <property type="match status" value="1"/>
</dbReference>
<dbReference type="EMBL" id="ML975162">
    <property type="protein sequence ID" value="KAF1811194.1"/>
    <property type="molecule type" value="Genomic_DNA"/>
</dbReference>
<gene>
    <name evidence="15 17" type="ORF">P152DRAFT_459602</name>
</gene>
<evidence type="ECO:0000256" key="8">
    <source>
        <dbReference type="ARBA" id="ARBA00022824"/>
    </source>
</evidence>
<evidence type="ECO:0000256" key="10">
    <source>
        <dbReference type="ARBA" id="ARBA00022989"/>
    </source>
</evidence>
<evidence type="ECO:0000313" key="17">
    <source>
        <dbReference type="RefSeq" id="XP_033532825.1"/>
    </source>
</evidence>
<comment type="pathway">
    <text evidence="2">Protein modification; protein glycosylation.</text>
</comment>
<feature type="domain" description="Glycosyltransferase 2-like" evidence="14">
    <location>
        <begin position="115"/>
        <end position="272"/>
    </location>
</feature>
<dbReference type="InterPro" id="IPR029044">
    <property type="entry name" value="Nucleotide-diphossugar_trans"/>
</dbReference>
<keyword evidence="16" id="KW-1185">Reference proteome</keyword>
<evidence type="ECO:0000256" key="1">
    <source>
        <dbReference type="ARBA" id="ARBA00004389"/>
    </source>
</evidence>
<dbReference type="GeneID" id="54420286"/>
<keyword evidence="5" id="KW-0328">Glycosyltransferase</keyword>
<sequence>MDTGSQSWHPLIQLPWTYLRRAPVAVLLAVSILLIITAVFLLYTLLVIAAPIPRESRPGEKAFRTVLRNGKVSGPKQLPCWIDRWKAAKQLTFSEPTIPGHAPRPKIDDAELLLSVVVPAYNEEKRLGVMLDEAVSFLRSKSDGSAGWSKSTEAVQGWEILVVSDGSTDKTEDKAIAFARERGLIEDQGAETKDGSSGTYGRGCLRVISLEHNRGKGGAVVHGMRHVRGQYIVFADADGASQFSDIAGLLKACQAAEDEHGRAVAIGSRAHLVGSEVVVKRSMLRNFLMHSFHLLLWILTPPATASIKDTQCGFKLFSRASLPDIVPFMHSEGWIFDVEMLMLAESARVPMVEVPIGWKEVPGSKLNVVWASLGMAWGLAVLRCAWALGVYKRK</sequence>
<dbReference type="AlphaFoldDB" id="A0A6G1FZH3"/>
<evidence type="ECO:0000256" key="2">
    <source>
        <dbReference type="ARBA" id="ARBA00004922"/>
    </source>
</evidence>
<evidence type="ECO:0000313" key="15">
    <source>
        <dbReference type="EMBL" id="KAF1811194.1"/>
    </source>
</evidence>
<comment type="subcellular location">
    <subcellularLocation>
        <location evidence="1">Endoplasmic reticulum membrane</location>
        <topology evidence="1">Single-pass membrane protein</topology>
    </subcellularLocation>
</comment>
<dbReference type="OrthoDB" id="3784at2759"/>
<dbReference type="SUPFAM" id="SSF53448">
    <property type="entry name" value="Nucleotide-diphospho-sugar transferases"/>
    <property type="match status" value="1"/>
</dbReference>
<comment type="catalytic activity">
    <reaction evidence="12">
        <text>a di-trans,poly-cis-dolichyl phosphate + UDP-alpha-D-glucose = a di-trans,poly-cis-dolichyl beta-D-glucosyl phosphate + UDP</text>
        <dbReference type="Rhea" id="RHEA:15401"/>
        <dbReference type="Rhea" id="RHEA-COMP:19498"/>
        <dbReference type="Rhea" id="RHEA-COMP:19502"/>
        <dbReference type="ChEBI" id="CHEBI:57525"/>
        <dbReference type="ChEBI" id="CHEBI:57683"/>
        <dbReference type="ChEBI" id="CHEBI:58223"/>
        <dbReference type="ChEBI" id="CHEBI:58885"/>
        <dbReference type="EC" id="2.4.1.117"/>
    </reaction>
    <physiologicalReaction direction="left-to-right" evidence="12">
        <dbReference type="Rhea" id="RHEA:15402"/>
    </physiologicalReaction>
</comment>
<dbReference type="PANTHER" id="PTHR10859:SF91">
    <property type="entry name" value="DOLICHYL-PHOSPHATE BETA-GLUCOSYLTRANSFERASE"/>
    <property type="match status" value="1"/>
</dbReference>
<dbReference type="GO" id="GO:0006487">
    <property type="term" value="P:protein N-linked glycosylation"/>
    <property type="evidence" value="ECO:0007669"/>
    <property type="project" value="TreeGrafter"/>
</dbReference>
<dbReference type="CDD" id="cd04188">
    <property type="entry name" value="DPG_synthase"/>
    <property type="match status" value="1"/>
</dbReference>
<comment type="similarity">
    <text evidence="3">Belongs to the glycosyltransferase 2 family.</text>
</comment>
<feature type="transmembrane region" description="Helical" evidence="13">
    <location>
        <begin position="287"/>
        <end position="307"/>
    </location>
</feature>
<dbReference type="RefSeq" id="XP_033532825.1">
    <property type="nucleotide sequence ID" value="XM_033679716.1"/>
</dbReference>
<evidence type="ECO:0000256" key="9">
    <source>
        <dbReference type="ARBA" id="ARBA00022968"/>
    </source>
</evidence>
<proteinExistence type="inferred from homology"/>
<evidence type="ECO:0000256" key="4">
    <source>
        <dbReference type="ARBA" id="ARBA00012583"/>
    </source>
</evidence>
<reference evidence="15 17" key="1">
    <citation type="submission" date="2020-01" db="EMBL/GenBank/DDBJ databases">
        <authorList>
            <consortium name="DOE Joint Genome Institute"/>
            <person name="Haridas S."/>
            <person name="Albert R."/>
            <person name="Binder M."/>
            <person name="Bloem J."/>
            <person name="Labutti K."/>
            <person name="Salamov A."/>
            <person name="Andreopoulos B."/>
            <person name="Baker S.E."/>
            <person name="Barry K."/>
            <person name="Bills G."/>
            <person name="Bluhm B.H."/>
            <person name="Cannon C."/>
            <person name="Castanera R."/>
            <person name="Culley D.E."/>
            <person name="Daum C."/>
            <person name="Ezra D."/>
            <person name="Gonzalez J.B."/>
            <person name="Henrissat B."/>
            <person name="Kuo A."/>
            <person name="Liang C."/>
            <person name="Lipzen A."/>
            <person name="Lutzoni F."/>
            <person name="Magnuson J."/>
            <person name="Mondo S."/>
            <person name="Nolan M."/>
            <person name="Ohm R."/>
            <person name="Pangilinan J."/>
            <person name="Park H.-J."/>
            <person name="Ramirez L."/>
            <person name="Alfaro M."/>
            <person name="Sun H."/>
            <person name="Tritt A."/>
            <person name="Yoshinaga Y."/>
            <person name="Zwiers L.-H."/>
            <person name="Turgeon B.G."/>
            <person name="Goodwin S.B."/>
            <person name="Spatafora J.W."/>
            <person name="Crous P.W."/>
            <person name="Grigoriev I.V."/>
        </authorList>
    </citation>
    <scope>NUCLEOTIDE SEQUENCE</scope>
    <source>
        <strain evidence="15 17">CBS 781.70</strain>
    </source>
</reference>
<feature type="transmembrane region" description="Helical" evidence="13">
    <location>
        <begin position="368"/>
        <end position="391"/>
    </location>
</feature>
<evidence type="ECO:0000259" key="14">
    <source>
        <dbReference type="Pfam" id="PF00535"/>
    </source>
</evidence>
<dbReference type="Gene3D" id="3.90.550.10">
    <property type="entry name" value="Spore Coat Polysaccharide Biosynthesis Protein SpsA, Chain A"/>
    <property type="match status" value="1"/>
</dbReference>
<evidence type="ECO:0000313" key="16">
    <source>
        <dbReference type="Proteomes" id="UP000504638"/>
    </source>
</evidence>
<evidence type="ECO:0000256" key="3">
    <source>
        <dbReference type="ARBA" id="ARBA00006739"/>
    </source>
</evidence>
<dbReference type="PANTHER" id="PTHR10859">
    <property type="entry name" value="GLYCOSYL TRANSFERASE"/>
    <property type="match status" value="1"/>
</dbReference>
<reference evidence="17" key="3">
    <citation type="submission" date="2025-04" db="UniProtKB">
        <authorList>
            <consortium name="RefSeq"/>
        </authorList>
    </citation>
    <scope>IDENTIFICATION</scope>
    <source>
        <strain evidence="17">CBS 781.70</strain>
    </source>
</reference>
<feature type="transmembrane region" description="Helical" evidence="13">
    <location>
        <begin position="24"/>
        <end position="48"/>
    </location>
</feature>
<reference evidence="17" key="2">
    <citation type="submission" date="2020-04" db="EMBL/GenBank/DDBJ databases">
        <authorList>
            <consortium name="NCBI Genome Project"/>
        </authorList>
    </citation>
    <scope>NUCLEOTIDE SEQUENCE</scope>
    <source>
        <strain evidence="17">CBS 781.70</strain>
    </source>
</reference>
<keyword evidence="7 13" id="KW-0812">Transmembrane</keyword>
<evidence type="ECO:0000256" key="12">
    <source>
        <dbReference type="ARBA" id="ARBA00045097"/>
    </source>
</evidence>
<keyword evidence="11 13" id="KW-0472">Membrane</keyword>
<evidence type="ECO:0000256" key="6">
    <source>
        <dbReference type="ARBA" id="ARBA00022679"/>
    </source>
</evidence>
<accession>A0A6G1FZH3</accession>
<keyword evidence="9" id="KW-0735">Signal-anchor</keyword>
<evidence type="ECO:0000256" key="11">
    <source>
        <dbReference type="ARBA" id="ARBA00023136"/>
    </source>
</evidence>
<dbReference type="InterPro" id="IPR035518">
    <property type="entry name" value="DPG_synthase"/>
</dbReference>
<dbReference type="InterPro" id="IPR001173">
    <property type="entry name" value="Glyco_trans_2-like"/>
</dbReference>
<protein>
    <recommendedName>
        <fullName evidence="4">dolichyl-phosphate beta-glucosyltransferase</fullName>
        <ecNumber evidence="4">2.4.1.117</ecNumber>
    </recommendedName>
</protein>
<organism evidence="15">
    <name type="scientific">Eremomyces bilateralis CBS 781.70</name>
    <dbReference type="NCBI Taxonomy" id="1392243"/>
    <lineage>
        <taxon>Eukaryota</taxon>
        <taxon>Fungi</taxon>
        <taxon>Dikarya</taxon>
        <taxon>Ascomycota</taxon>
        <taxon>Pezizomycotina</taxon>
        <taxon>Dothideomycetes</taxon>
        <taxon>Dothideomycetes incertae sedis</taxon>
        <taxon>Eremomycetales</taxon>
        <taxon>Eremomycetaceae</taxon>
        <taxon>Eremomyces</taxon>
    </lineage>
</organism>
<keyword evidence="6 15" id="KW-0808">Transferase</keyword>
<name>A0A6G1FZH3_9PEZI</name>
<keyword evidence="8" id="KW-0256">Endoplasmic reticulum</keyword>